<gene>
    <name evidence="2" type="primary">ndhM_20</name>
    <name evidence="2" type="ORF">SDC9_199348</name>
</gene>
<dbReference type="GO" id="GO:0050138">
    <property type="term" value="F:nicotinate dehydrogenase activity"/>
    <property type="evidence" value="ECO:0007669"/>
    <property type="project" value="UniProtKB-EC"/>
</dbReference>
<organism evidence="2">
    <name type="scientific">bioreactor metagenome</name>
    <dbReference type="NCBI Taxonomy" id="1076179"/>
    <lineage>
        <taxon>unclassified sequences</taxon>
        <taxon>metagenomes</taxon>
        <taxon>ecological metagenomes</taxon>
    </lineage>
</organism>
<dbReference type="InterPro" id="IPR052516">
    <property type="entry name" value="N-heterocyclic_Hydroxylase"/>
</dbReference>
<dbReference type="AlphaFoldDB" id="A0A645IMJ8"/>
<reference evidence="2" key="1">
    <citation type="submission" date="2019-08" db="EMBL/GenBank/DDBJ databases">
        <authorList>
            <person name="Kucharzyk K."/>
            <person name="Murdoch R.W."/>
            <person name="Higgins S."/>
            <person name="Loffler F."/>
        </authorList>
    </citation>
    <scope>NUCLEOTIDE SEQUENCE</scope>
</reference>
<evidence type="ECO:0000313" key="2">
    <source>
        <dbReference type="EMBL" id="MPN51699.1"/>
    </source>
</evidence>
<dbReference type="PANTHER" id="PTHR47495">
    <property type="entry name" value="ALDEHYDE DEHYDROGENASE"/>
    <property type="match status" value="1"/>
</dbReference>
<keyword evidence="2" id="KW-0560">Oxidoreductase</keyword>
<dbReference type="InterPro" id="IPR037165">
    <property type="entry name" value="AldOxase/xan_DH_Mopterin-bd_sf"/>
</dbReference>
<dbReference type="PANTHER" id="PTHR47495:SF2">
    <property type="entry name" value="ALDEHYDE DEHYDROGENASE"/>
    <property type="match status" value="1"/>
</dbReference>
<dbReference type="EC" id="1.17.1.5" evidence="2"/>
<dbReference type="SUPFAM" id="SSF56003">
    <property type="entry name" value="Molybdenum cofactor-binding domain"/>
    <property type="match status" value="1"/>
</dbReference>
<accession>A0A645IMJ8</accession>
<protein>
    <submittedName>
        <fullName evidence="2">Nicotinate dehydrogenase medium molybdopterin subunit</fullName>
        <ecNumber evidence="2">1.17.1.5</ecNumber>
    </submittedName>
</protein>
<feature type="domain" description="Aldehyde oxidase/xanthine dehydrogenase second molybdopterin binding" evidence="1">
    <location>
        <begin position="2"/>
        <end position="72"/>
    </location>
</feature>
<comment type="caution">
    <text evidence="2">The sequence shown here is derived from an EMBL/GenBank/DDBJ whole genome shotgun (WGS) entry which is preliminary data.</text>
</comment>
<dbReference type="Pfam" id="PF20256">
    <property type="entry name" value="MoCoBD_2"/>
    <property type="match status" value="1"/>
</dbReference>
<proteinExistence type="predicted"/>
<dbReference type="EMBL" id="VSSQ01117082">
    <property type="protein sequence ID" value="MPN51699.1"/>
    <property type="molecule type" value="Genomic_DNA"/>
</dbReference>
<dbReference type="InterPro" id="IPR046867">
    <property type="entry name" value="AldOxase/xan_DH_MoCoBD2"/>
</dbReference>
<evidence type="ECO:0000259" key="1">
    <source>
        <dbReference type="Pfam" id="PF20256"/>
    </source>
</evidence>
<name>A0A645IMJ8_9ZZZZ</name>
<sequence>MDPKTGRISVLDYAAAQDVGVAVNSMNCVQQVEGGVVMGLSHCLLEGLIYDQQGHLLNGNMVDFKVATAKDTRFNIKVALIENPVSDNPYGARGVGEPPVVPPAAAISAAVSRACGTRIKSIPLRCDEVLQAIQTAASGKEGA</sequence>
<dbReference type="Gene3D" id="3.30.365.10">
    <property type="entry name" value="Aldehyde oxidase/xanthine dehydrogenase, molybdopterin binding domain"/>
    <property type="match status" value="1"/>
</dbReference>